<dbReference type="AlphaFoldDB" id="A0AAV7VQI1"/>
<name>A0AAV7VQI1_PLEWA</name>
<protein>
    <submittedName>
        <fullName evidence="2">Uncharacterized protein</fullName>
    </submittedName>
</protein>
<feature type="region of interest" description="Disordered" evidence="1">
    <location>
        <begin position="103"/>
        <end position="134"/>
    </location>
</feature>
<gene>
    <name evidence="2" type="ORF">NDU88_007711</name>
</gene>
<feature type="compositionally biased region" description="Basic and acidic residues" evidence="1">
    <location>
        <begin position="116"/>
        <end position="128"/>
    </location>
</feature>
<evidence type="ECO:0000256" key="1">
    <source>
        <dbReference type="SAM" id="MobiDB-lite"/>
    </source>
</evidence>
<evidence type="ECO:0000313" key="3">
    <source>
        <dbReference type="Proteomes" id="UP001066276"/>
    </source>
</evidence>
<evidence type="ECO:0000313" key="2">
    <source>
        <dbReference type="EMBL" id="KAJ1203930.1"/>
    </source>
</evidence>
<sequence length="188" mass="21267">MVKERLRRSGRHRYPTGVVFGHGLLVPGVGGDAPSDVFFEVPWPFGAVEKNDRMSRKRRARERNILVGDHVLVRNRRSGSKFLLPFEKDPWVTCRMASGEMETDQFVPPDSLNEDDNYRSVDSRDRRTPLPNSGMVVGESLPAGRECADGLSKILSRVLLSLEQLARYLLGRGWSTTIYVLVQQDQLV</sequence>
<organism evidence="2 3">
    <name type="scientific">Pleurodeles waltl</name>
    <name type="common">Iberian ribbed newt</name>
    <dbReference type="NCBI Taxonomy" id="8319"/>
    <lineage>
        <taxon>Eukaryota</taxon>
        <taxon>Metazoa</taxon>
        <taxon>Chordata</taxon>
        <taxon>Craniata</taxon>
        <taxon>Vertebrata</taxon>
        <taxon>Euteleostomi</taxon>
        <taxon>Amphibia</taxon>
        <taxon>Batrachia</taxon>
        <taxon>Caudata</taxon>
        <taxon>Salamandroidea</taxon>
        <taxon>Salamandridae</taxon>
        <taxon>Pleurodelinae</taxon>
        <taxon>Pleurodeles</taxon>
    </lineage>
</organism>
<proteinExistence type="predicted"/>
<keyword evidence="3" id="KW-1185">Reference proteome</keyword>
<dbReference type="EMBL" id="JANPWB010000003">
    <property type="protein sequence ID" value="KAJ1203930.1"/>
    <property type="molecule type" value="Genomic_DNA"/>
</dbReference>
<dbReference type="Proteomes" id="UP001066276">
    <property type="component" value="Chromosome 2_1"/>
</dbReference>
<comment type="caution">
    <text evidence="2">The sequence shown here is derived from an EMBL/GenBank/DDBJ whole genome shotgun (WGS) entry which is preliminary data.</text>
</comment>
<accession>A0AAV7VQI1</accession>
<reference evidence="2" key="1">
    <citation type="journal article" date="2022" name="bioRxiv">
        <title>Sequencing and chromosome-scale assembly of the giantPleurodeles waltlgenome.</title>
        <authorList>
            <person name="Brown T."/>
            <person name="Elewa A."/>
            <person name="Iarovenko S."/>
            <person name="Subramanian E."/>
            <person name="Araus A.J."/>
            <person name="Petzold A."/>
            <person name="Susuki M."/>
            <person name="Suzuki K.-i.T."/>
            <person name="Hayashi T."/>
            <person name="Toyoda A."/>
            <person name="Oliveira C."/>
            <person name="Osipova E."/>
            <person name="Leigh N.D."/>
            <person name="Simon A."/>
            <person name="Yun M.H."/>
        </authorList>
    </citation>
    <scope>NUCLEOTIDE SEQUENCE</scope>
    <source>
        <strain evidence="2">20211129_DDA</strain>
        <tissue evidence="2">Liver</tissue>
    </source>
</reference>